<dbReference type="Proteomes" id="UP001054837">
    <property type="component" value="Unassembled WGS sequence"/>
</dbReference>
<name>A0AAV4QQL4_9ARAC</name>
<organism evidence="1 2">
    <name type="scientific">Caerostris darwini</name>
    <dbReference type="NCBI Taxonomy" id="1538125"/>
    <lineage>
        <taxon>Eukaryota</taxon>
        <taxon>Metazoa</taxon>
        <taxon>Ecdysozoa</taxon>
        <taxon>Arthropoda</taxon>
        <taxon>Chelicerata</taxon>
        <taxon>Arachnida</taxon>
        <taxon>Araneae</taxon>
        <taxon>Araneomorphae</taxon>
        <taxon>Entelegynae</taxon>
        <taxon>Araneoidea</taxon>
        <taxon>Araneidae</taxon>
        <taxon>Caerostris</taxon>
    </lineage>
</organism>
<evidence type="ECO:0000313" key="1">
    <source>
        <dbReference type="EMBL" id="GIY11206.1"/>
    </source>
</evidence>
<gene>
    <name evidence="1" type="ORF">CDAR_52852</name>
</gene>
<reference evidence="1 2" key="1">
    <citation type="submission" date="2021-06" db="EMBL/GenBank/DDBJ databases">
        <title>Caerostris darwini draft genome.</title>
        <authorList>
            <person name="Kono N."/>
            <person name="Arakawa K."/>
        </authorList>
    </citation>
    <scope>NUCLEOTIDE SEQUENCE [LARGE SCALE GENOMIC DNA]</scope>
</reference>
<evidence type="ECO:0000313" key="2">
    <source>
        <dbReference type="Proteomes" id="UP001054837"/>
    </source>
</evidence>
<protein>
    <submittedName>
        <fullName evidence="1">Uncharacterized protein</fullName>
    </submittedName>
</protein>
<proteinExistence type="predicted"/>
<comment type="caution">
    <text evidence="1">The sequence shown here is derived from an EMBL/GenBank/DDBJ whole genome shotgun (WGS) entry which is preliminary data.</text>
</comment>
<accession>A0AAV4QQL4</accession>
<sequence>MYVPNRGDNKVSCGLVCRSMVYVPNCRDNKVSCGLVCRSMVYVSNCRDNKVSYGLLYKNDCLVCSLLITCYGDNVSDVPVTSPPGNGTDVITINDIAEFVQTVSVFAGNANTTEGPRHEPQIAVEDNTRYTCGVHNPCGWSVYSSERAELYFKVSPCDCPTDMVCRRFRDDINIAAYEYRCMSIDVFADQQVSSTDSPPSTE</sequence>
<dbReference type="EMBL" id="BPLQ01004880">
    <property type="protein sequence ID" value="GIY11206.1"/>
    <property type="molecule type" value="Genomic_DNA"/>
</dbReference>
<keyword evidence="2" id="KW-1185">Reference proteome</keyword>
<dbReference type="AlphaFoldDB" id="A0AAV4QQL4"/>